<dbReference type="InterPro" id="IPR009003">
    <property type="entry name" value="Peptidase_S1_PA"/>
</dbReference>
<feature type="chain" id="PRO_5032521786" description="Lipoprotein" evidence="1">
    <location>
        <begin position="21"/>
        <end position="146"/>
    </location>
</feature>
<dbReference type="Proteomes" id="UP000663879">
    <property type="component" value="Unassembled WGS sequence"/>
</dbReference>
<name>A0A814P7F4_9BILA</name>
<reference evidence="2" key="1">
    <citation type="submission" date="2021-02" db="EMBL/GenBank/DDBJ databases">
        <authorList>
            <person name="Nowell W R."/>
        </authorList>
    </citation>
    <scope>NUCLEOTIDE SEQUENCE</scope>
    <source>
        <strain evidence="2">Ploen Becks lab</strain>
    </source>
</reference>
<dbReference type="AlphaFoldDB" id="A0A814P7F4"/>
<dbReference type="PROSITE" id="PS51257">
    <property type="entry name" value="PROKAR_LIPOPROTEIN"/>
    <property type="match status" value="1"/>
</dbReference>
<dbReference type="Gene3D" id="2.40.10.10">
    <property type="entry name" value="Trypsin-like serine proteases"/>
    <property type="match status" value="2"/>
</dbReference>
<dbReference type="EMBL" id="CAJNOC010007710">
    <property type="protein sequence ID" value="CAF1103668.1"/>
    <property type="molecule type" value="Genomic_DNA"/>
</dbReference>
<dbReference type="OrthoDB" id="6742316at2759"/>
<sequence>MKNKIFILTICLLLTGCFESQSLSEVNSKYGCGLMDEKNPWPWLGRIIFLNYSSFFPATIISEYYVLTTSENRYDRPQPNFLSGFFQPQIGSLKTIQRQIRHPTAQLTLLELAYPIQFSNKVRPICLPGGKEIFSIFNQQTFVVSL</sequence>
<comment type="caution">
    <text evidence="2">The sequence shown here is derived from an EMBL/GenBank/DDBJ whole genome shotgun (WGS) entry which is preliminary data.</text>
</comment>
<evidence type="ECO:0008006" key="4">
    <source>
        <dbReference type="Google" id="ProtNLM"/>
    </source>
</evidence>
<dbReference type="InterPro" id="IPR043504">
    <property type="entry name" value="Peptidase_S1_PA_chymotrypsin"/>
</dbReference>
<evidence type="ECO:0000256" key="1">
    <source>
        <dbReference type="SAM" id="SignalP"/>
    </source>
</evidence>
<feature type="signal peptide" evidence="1">
    <location>
        <begin position="1"/>
        <end position="20"/>
    </location>
</feature>
<accession>A0A814P7F4</accession>
<keyword evidence="3" id="KW-1185">Reference proteome</keyword>
<protein>
    <recommendedName>
        <fullName evidence="4">Lipoprotein</fullName>
    </recommendedName>
</protein>
<keyword evidence="1" id="KW-0732">Signal</keyword>
<gene>
    <name evidence="2" type="ORF">OXX778_LOCUS21280</name>
</gene>
<proteinExistence type="predicted"/>
<organism evidence="2 3">
    <name type="scientific">Brachionus calyciflorus</name>
    <dbReference type="NCBI Taxonomy" id="104777"/>
    <lineage>
        <taxon>Eukaryota</taxon>
        <taxon>Metazoa</taxon>
        <taxon>Spiralia</taxon>
        <taxon>Gnathifera</taxon>
        <taxon>Rotifera</taxon>
        <taxon>Eurotatoria</taxon>
        <taxon>Monogononta</taxon>
        <taxon>Pseudotrocha</taxon>
        <taxon>Ploima</taxon>
        <taxon>Brachionidae</taxon>
        <taxon>Brachionus</taxon>
    </lineage>
</organism>
<evidence type="ECO:0000313" key="3">
    <source>
        <dbReference type="Proteomes" id="UP000663879"/>
    </source>
</evidence>
<evidence type="ECO:0000313" key="2">
    <source>
        <dbReference type="EMBL" id="CAF1103668.1"/>
    </source>
</evidence>
<dbReference type="SUPFAM" id="SSF50494">
    <property type="entry name" value="Trypsin-like serine proteases"/>
    <property type="match status" value="1"/>
</dbReference>